<dbReference type="AlphaFoldDB" id="A0ABD2Q7Q7"/>
<dbReference type="Proteomes" id="UP001626550">
    <property type="component" value="Unassembled WGS sequence"/>
</dbReference>
<reference evidence="1 2" key="1">
    <citation type="submission" date="2024-11" db="EMBL/GenBank/DDBJ databases">
        <title>Adaptive evolution of stress response genes in parasites aligns with host niche diversity.</title>
        <authorList>
            <person name="Hahn C."/>
            <person name="Resl P."/>
        </authorList>
    </citation>
    <scope>NUCLEOTIDE SEQUENCE [LARGE SCALE GENOMIC DNA]</scope>
    <source>
        <strain evidence="1">EGGRZ-B1_66</strain>
        <tissue evidence="1">Body</tissue>
    </source>
</reference>
<gene>
    <name evidence="1" type="ORF">Ciccas_005764</name>
</gene>
<evidence type="ECO:0000313" key="2">
    <source>
        <dbReference type="Proteomes" id="UP001626550"/>
    </source>
</evidence>
<evidence type="ECO:0000313" key="1">
    <source>
        <dbReference type="EMBL" id="KAL3315601.1"/>
    </source>
</evidence>
<name>A0ABD2Q7Q7_9PLAT</name>
<comment type="caution">
    <text evidence="1">The sequence shown here is derived from an EMBL/GenBank/DDBJ whole genome shotgun (WGS) entry which is preliminary data.</text>
</comment>
<organism evidence="1 2">
    <name type="scientific">Cichlidogyrus casuarinus</name>
    <dbReference type="NCBI Taxonomy" id="1844966"/>
    <lineage>
        <taxon>Eukaryota</taxon>
        <taxon>Metazoa</taxon>
        <taxon>Spiralia</taxon>
        <taxon>Lophotrochozoa</taxon>
        <taxon>Platyhelminthes</taxon>
        <taxon>Monogenea</taxon>
        <taxon>Monopisthocotylea</taxon>
        <taxon>Dactylogyridea</taxon>
        <taxon>Ancyrocephalidae</taxon>
        <taxon>Cichlidogyrus</taxon>
    </lineage>
</organism>
<proteinExistence type="predicted"/>
<sequence length="167" mass="18315">MPGSEVKEGNSSTWLPSWLKTRTAKLINGYWQPSITENEVSSGDHSVKNFLKVEFLPVMRQLAQMSGTQTILDESKLGGALNISSKNSSYDLQSLLAALVICSKNEVFVDALSEHVQLVVGLVARVDLDTKEKKPNPVGKRQHPDPAVYTDVGLTFTETPTRIAALF</sequence>
<accession>A0ABD2Q7Q7</accession>
<keyword evidence="2" id="KW-1185">Reference proteome</keyword>
<dbReference type="EMBL" id="JBJKFK010000710">
    <property type="protein sequence ID" value="KAL3315601.1"/>
    <property type="molecule type" value="Genomic_DNA"/>
</dbReference>
<protein>
    <submittedName>
        <fullName evidence="1">Uncharacterized protein</fullName>
    </submittedName>
</protein>